<proteinExistence type="predicted"/>
<gene>
    <name evidence="1" type="ORF">UFOVP20_48</name>
</gene>
<sequence>MDGNPYTSAYAPQTMGQQVITAPMQNMQNQQANMNQLMQQQNQMVQQAGQQPQGGSTPMALAQALRGMKQNGQQAQNPVSGWENASAWMNSNVGRDQMQPNSPEVQNMVDQYYGPGISNIWSA</sequence>
<reference evidence="1" key="1">
    <citation type="submission" date="2020-04" db="EMBL/GenBank/DDBJ databases">
        <authorList>
            <person name="Chiriac C."/>
            <person name="Salcher M."/>
            <person name="Ghai R."/>
            <person name="Kavagutti S V."/>
        </authorList>
    </citation>
    <scope>NUCLEOTIDE SEQUENCE</scope>
</reference>
<evidence type="ECO:0000313" key="1">
    <source>
        <dbReference type="EMBL" id="CAB4122054.1"/>
    </source>
</evidence>
<name>A0A6J5KIW1_9CAUD</name>
<organism evidence="1">
    <name type="scientific">uncultured Caudovirales phage</name>
    <dbReference type="NCBI Taxonomy" id="2100421"/>
    <lineage>
        <taxon>Viruses</taxon>
        <taxon>Duplodnaviria</taxon>
        <taxon>Heunggongvirae</taxon>
        <taxon>Uroviricota</taxon>
        <taxon>Caudoviricetes</taxon>
        <taxon>Peduoviridae</taxon>
        <taxon>Maltschvirus</taxon>
        <taxon>Maltschvirus maltsch</taxon>
    </lineage>
</organism>
<accession>A0A6J5KIW1</accession>
<dbReference type="EMBL" id="LR796156">
    <property type="protein sequence ID" value="CAB4122054.1"/>
    <property type="molecule type" value="Genomic_DNA"/>
</dbReference>
<protein>
    <submittedName>
        <fullName evidence="1">Uncharacterized protein</fullName>
    </submittedName>
</protein>